<dbReference type="AlphaFoldDB" id="A0A8J3GE41"/>
<evidence type="ECO:0000313" key="3">
    <source>
        <dbReference type="EMBL" id="GHC06711.1"/>
    </source>
</evidence>
<keyword evidence="2" id="KW-0732">Signal</keyword>
<sequence>MKILSTTFLALFTGLTVSSANGAVIFYDDMESYPLGNDQDVSSSPKLYLDFGIADQTTATPFGSPNQFAFLDGGSSFSRVNSVSTLMTYSFDMYEPTTAQTGPTRFGLGQGDVNSNAYAAWSIDNGVLTTLDNTSPVSGSLPTLEQDRHYTAYIVHNGSDGPEVVDGTGLTLQAGETSLYFYDTVTSSLIDAGVYSHSGSKLATSFLVRSFGADDNTLYYDNITQLNTLTVIPEPSAYAGILGGAVLLCMLRRRSMKAK</sequence>
<evidence type="ECO:0000256" key="1">
    <source>
        <dbReference type="SAM" id="Phobius"/>
    </source>
</evidence>
<dbReference type="NCBIfam" id="TIGR02595">
    <property type="entry name" value="PEP_CTERM"/>
    <property type="match status" value="1"/>
</dbReference>
<evidence type="ECO:0008006" key="5">
    <source>
        <dbReference type="Google" id="ProtNLM"/>
    </source>
</evidence>
<dbReference type="Proteomes" id="UP000642829">
    <property type="component" value="Unassembled WGS sequence"/>
</dbReference>
<gene>
    <name evidence="3" type="ORF">GCM10007047_24680</name>
</gene>
<name>A0A8J3GE41_9BACT</name>
<keyword evidence="1" id="KW-0812">Transmembrane</keyword>
<reference evidence="3" key="2">
    <citation type="submission" date="2020-09" db="EMBL/GenBank/DDBJ databases">
        <authorList>
            <person name="Sun Q."/>
            <person name="Kim S."/>
        </authorList>
    </citation>
    <scope>NUCLEOTIDE SEQUENCE</scope>
    <source>
        <strain evidence="3">KCTC 12870</strain>
    </source>
</reference>
<evidence type="ECO:0000313" key="4">
    <source>
        <dbReference type="Proteomes" id="UP000642829"/>
    </source>
</evidence>
<keyword evidence="4" id="KW-1185">Reference proteome</keyword>
<feature type="signal peptide" evidence="2">
    <location>
        <begin position="1"/>
        <end position="22"/>
    </location>
</feature>
<dbReference type="EMBL" id="BMXG01000016">
    <property type="protein sequence ID" value="GHC06711.1"/>
    <property type="molecule type" value="Genomic_DNA"/>
</dbReference>
<keyword evidence="1" id="KW-0472">Membrane</keyword>
<feature type="transmembrane region" description="Helical" evidence="1">
    <location>
        <begin position="235"/>
        <end position="251"/>
    </location>
</feature>
<evidence type="ECO:0000256" key="2">
    <source>
        <dbReference type="SAM" id="SignalP"/>
    </source>
</evidence>
<feature type="chain" id="PRO_5035318945" description="PEP-CTERM sorting domain-containing protein" evidence="2">
    <location>
        <begin position="23"/>
        <end position="259"/>
    </location>
</feature>
<accession>A0A8J3GE41</accession>
<dbReference type="RefSeq" id="WP_189515634.1">
    <property type="nucleotide sequence ID" value="NZ_BMXG01000016.1"/>
</dbReference>
<proteinExistence type="predicted"/>
<protein>
    <recommendedName>
        <fullName evidence="5">PEP-CTERM sorting domain-containing protein</fullName>
    </recommendedName>
</protein>
<comment type="caution">
    <text evidence="3">The sequence shown here is derived from an EMBL/GenBank/DDBJ whole genome shotgun (WGS) entry which is preliminary data.</text>
</comment>
<keyword evidence="1" id="KW-1133">Transmembrane helix</keyword>
<organism evidence="3 4">
    <name type="scientific">Cerasicoccus arenae</name>
    <dbReference type="NCBI Taxonomy" id="424488"/>
    <lineage>
        <taxon>Bacteria</taxon>
        <taxon>Pseudomonadati</taxon>
        <taxon>Verrucomicrobiota</taxon>
        <taxon>Opitutia</taxon>
        <taxon>Puniceicoccales</taxon>
        <taxon>Cerasicoccaceae</taxon>
        <taxon>Cerasicoccus</taxon>
    </lineage>
</organism>
<dbReference type="InterPro" id="IPR013424">
    <property type="entry name" value="Ice-binding_C"/>
</dbReference>
<reference evidence="3" key="1">
    <citation type="journal article" date="2014" name="Int. J. Syst. Evol. Microbiol.">
        <title>Complete genome sequence of Corynebacterium casei LMG S-19264T (=DSM 44701T), isolated from a smear-ripened cheese.</title>
        <authorList>
            <consortium name="US DOE Joint Genome Institute (JGI-PGF)"/>
            <person name="Walter F."/>
            <person name="Albersmeier A."/>
            <person name="Kalinowski J."/>
            <person name="Ruckert C."/>
        </authorList>
    </citation>
    <scope>NUCLEOTIDE SEQUENCE</scope>
    <source>
        <strain evidence="3">KCTC 12870</strain>
    </source>
</reference>